<dbReference type="SUPFAM" id="SSF57850">
    <property type="entry name" value="RING/U-box"/>
    <property type="match status" value="1"/>
</dbReference>
<dbReference type="GO" id="GO:0061630">
    <property type="term" value="F:ubiquitin protein ligase activity"/>
    <property type="evidence" value="ECO:0007669"/>
    <property type="project" value="TreeGrafter"/>
</dbReference>
<feature type="region of interest" description="Disordered" evidence="5">
    <location>
        <begin position="84"/>
        <end position="112"/>
    </location>
</feature>
<dbReference type="InterPro" id="IPR001841">
    <property type="entry name" value="Znf_RING"/>
</dbReference>
<comment type="caution">
    <text evidence="7">The sequence shown here is derived from an EMBL/GenBank/DDBJ whole genome shotgun (WGS) entry which is preliminary data.</text>
</comment>
<evidence type="ECO:0000256" key="5">
    <source>
        <dbReference type="SAM" id="MobiDB-lite"/>
    </source>
</evidence>
<gene>
    <name evidence="7" type="ORF">MNOR_LOCUS38491</name>
</gene>
<sequence>QLTTLEIHIMDKSECSICNNIFDGEARRPRALPCGHGFCTLCLEAYIKTGRTTCPTCRVEHGASSATDLPVSFMLEELLQKASSAAASQKHEPEPTHNENIVEMCPKHKGTL</sequence>
<dbReference type="GO" id="GO:0008270">
    <property type="term" value="F:zinc ion binding"/>
    <property type="evidence" value="ECO:0007669"/>
    <property type="project" value="UniProtKB-KW"/>
</dbReference>
<dbReference type="SMART" id="SM00184">
    <property type="entry name" value="RING"/>
    <property type="match status" value="1"/>
</dbReference>
<evidence type="ECO:0000259" key="6">
    <source>
        <dbReference type="PROSITE" id="PS50089"/>
    </source>
</evidence>
<keyword evidence="1" id="KW-0479">Metal-binding</keyword>
<proteinExistence type="predicted"/>
<dbReference type="PROSITE" id="PS00518">
    <property type="entry name" value="ZF_RING_1"/>
    <property type="match status" value="1"/>
</dbReference>
<evidence type="ECO:0000256" key="4">
    <source>
        <dbReference type="PROSITE-ProRule" id="PRU00175"/>
    </source>
</evidence>
<feature type="non-terminal residue" evidence="7">
    <location>
        <position position="112"/>
    </location>
</feature>
<dbReference type="EMBL" id="CAXKWB010088256">
    <property type="protein sequence ID" value="CAL4212894.1"/>
    <property type="molecule type" value="Genomic_DNA"/>
</dbReference>
<organism evidence="7 8">
    <name type="scientific">Meganyctiphanes norvegica</name>
    <name type="common">Northern krill</name>
    <name type="synonym">Thysanopoda norvegica</name>
    <dbReference type="NCBI Taxonomy" id="48144"/>
    <lineage>
        <taxon>Eukaryota</taxon>
        <taxon>Metazoa</taxon>
        <taxon>Ecdysozoa</taxon>
        <taxon>Arthropoda</taxon>
        <taxon>Crustacea</taxon>
        <taxon>Multicrustacea</taxon>
        <taxon>Malacostraca</taxon>
        <taxon>Eumalacostraca</taxon>
        <taxon>Eucarida</taxon>
        <taxon>Euphausiacea</taxon>
        <taxon>Euphausiidae</taxon>
        <taxon>Meganyctiphanes</taxon>
    </lineage>
</organism>
<dbReference type="Pfam" id="PF13639">
    <property type="entry name" value="zf-RING_2"/>
    <property type="match status" value="1"/>
</dbReference>
<evidence type="ECO:0000313" key="7">
    <source>
        <dbReference type="EMBL" id="CAL4212894.1"/>
    </source>
</evidence>
<evidence type="ECO:0000256" key="1">
    <source>
        <dbReference type="ARBA" id="ARBA00022723"/>
    </source>
</evidence>
<feature type="domain" description="RING-type" evidence="6">
    <location>
        <begin position="15"/>
        <end position="58"/>
    </location>
</feature>
<reference evidence="7 8" key="1">
    <citation type="submission" date="2024-05" db="EMBL/GenBank/DDBJ databases">
        <authorList>
            <person name="Wallberg A."/>
        </authorList>
    </citation>
    <scope>NUCLEOTIDE SEQUENCE [LARGE SCALE GENOMIC DNA]</scope>
</reference>
<dbReference type="Proteomes" id="UP001497623">
    <property type="component" value="Unassembled WGS sequence"/>
</dbReference>
<dbReference type="AlphaFoldDB" id="A0AAV2SN74"/>
<dbReference type="PANTHER" id="PTHR22791">
    <property type="entry name" value="RING-TYPE DOMAIN-CONTAINING PROTEIN"/>
    <property type="match status" value="1"/>
</dbReference>
<dbReference type="PROSITE" id="PS50089">
    <property type="entry name" value="ZF_RING_2"/>
    <property type="match status" value="1"/>
</dbReference>
<dbReference type="InterPro" id="IPR051435">
    <property type="entry name" value="RING_finger_E3_ubiq-ligases"/>
</dbReference>
<dbReference type="Gene3D" id="3.30.40.10">
    <property type="entry name" value="Zinc/RING finger domain, C3HC4 (zinc finger)"/>
    <property type="match status" value="1"/>
</dbReference>
<accession>A0AAV2SN74</accession>
<evidence type="ECO:0000256" key="3">
    <source>
        <dbReference type="ARBA" id="ARBA00022833"/>
    </source>
</evidence>
<evidence type="ECO:0000256" key="2">
    <source>
        <dbReference type="ARBA" id="ARBA00022771"/>
    </source>
</evidence>
<dbReference type="InterPro" id="IPR013083">
    <property type="entry name" value="Znf_RING/FYVE/PHD"/>
</dbReference>
<dbReference type="InterPro" id="IPR017907">
    <property type="entry name" value="Znf_RING_CS"/>
</dbReference>
<keyword evidence="2 4" id="KW-0863">Zinc-finger</keyword>
<name>A0AAV2SN74_MEGNR</name>
<keyword evidence="3" id="KW-0862">Zinc</keyword>
<keyword evidence="8" id="KW-1185">Reference proteome</keyword>
<dbReference type="GO" id="GO:0016567">
    <property type="term" value="P:protein ubiquitination"/>
    <property type="evidence" value="ECO:0007669"/>
    <property type="project" value="TreeGrafter"/>
</dbReference>
<dbReference type="PANTHER" id="PTHR22791:SF6">
    <property type="entry name" value="RING-TYPE DOMAIN-CONTAINING PROTEIN"/>
    <property type="match status" value="1"/>
</dbReference>
<protein>
    <recommendedName>
        <fullName evidence="6">RING-type domain-containing protein</fullName>
    </recommendedName>
</protein>
<evidence type="ECO:0000313" key="8">
    <source>
        <dbReference type="Proteomes" id="UP001497623"/>
    </source>
</evidence>
<feature type="non-terminal residue" evidence="7">
    <location>
        <position position="1"/>
    </location>
</feature>